<name>A0AAE9W8H4_9SCHI</name>
<dbReference type="SMART" id="SM00451">
    <property type="entry name" value="ZnF_U1"/>
    <property type="match status" value="1"/>
</dbReference>
<evidence type="ECO:0000259" key="9">
    <source>
        <dbReference type="PROSITE" id="PS50171"/>
    </source>
</evidence>
<reference evidence="10 11" key="1">
    <citation type="journal article" date="2023" name="G3 (Bethesda)">
        <title>A high-quality reference genome for the fission yeast Schizosaccharomyces osmophilus.</title>
        <authorList>
            <person name="Jia G.S."/>
            <person name="Zhang W.C."/>
            <person name="Liang Y."/>
            <person name="Liu X.H."/>
            <person name="Rhind N."/>
            <person name="Pidoux A."/>
            <person name="Brysch-Herzberg M."/>
            <person name="Du L.L."/>
        </authorList>
    </citation>
    <scope>NUCLEOTIDE SEQUENCE [LARGE SCALE GENOMIC DNA]</scope>
    <source>
        <strain evidence="10 11">CBS 15793</strain>
    </source>
</reference>
<dbReference type="KEGG" id="som:SOMG_01429"/>
<dbReference type="PROSITE" id="PS50171">
    <property type="entry name" value="ZF_MATRIN"/>
    <property type="match status" value="1"/>
</dbReference>
<evidence type="ECO:0000256" key="6">
    <source>
        <dbReference type="ARBA" id="ARBA00023242"/>
    </source>
</evidence>
<keyword evidence="4" id="KW-0862">Zinc</keyword>
<evidence type="ECO:0000313" key="11">
    <source>
        <dbReference type="Proteomes" id="UP001212411"/>
    </source>
</evidence>
<dbReference type="InterPro" id="IPR000690">
    <property type="entry name" value="Matrin/U1-C_Znf_C2H2"/>
</dbReference>
<dbReference type="GO" id="GO:0030627">
    <property type="term" value="F:pre-mRNA 5'-splice site binding"/>
    <property type="evidence" value="ECO:0007669"/>
    <property type="project" value="InterPro"/>
</dbReference>
<evidence type="ECO:0000256" key="3">
    <source>
        <dbReference type="ARBA" id="ARBA00022771"/>
    </source>
</evidence>
<dbReference type="GO" id="GO:0008270">
    <property type="term" value="F:zinc ion binding"/>
    <property type="evidence" value="ECO:0007669"/>
    <property type="project" value="UniProtKB-KW"/>
</dbReference>
<proteinExistence type="predicted"/>
<dbReference type="Gene3D" id="3.30.160.60">
    <property type="entry name" value="Classic Zinc Finger"/>
    <property type="match status" value="1"/>
</dbReference>
<evidence type="ECO:0000256" key="8">
    <source>
        <dbReference type="SAM" id="MobiDB-lite"/>
    </source>
</evidence>
<dbReference type="GO" id="GO:0000395">
    <property type="term" value="P:mRNA 5'-splice site recognition"/>
    <property type="evidence" value="ECO:0007669"/>
    <property type="project" value="InterPro"/>
</dbReference>
<feature type="domain" description="Matrin-type" evidence="9">
    <location>
        <begin position="4"/>
        <end position="36"/>
    </location>
</feature>
<dbReference type="AlphaFoldDB" id="A0AAE9W8H4"/>
<protein>
    <submittedName>
        <fullName evidence="10">U1 snRNP-associated protein Usp103</fullName>
    </submittedName>
</protein>
<feature type="region of interest" description="Disordered" evidence="8">
    <location>
        <begin position="141"/>
        <end position="183"/>
    </location>
</feature>
<keyword evidence="2" id="KW-0479">Metal-binding</keyword>
<dbReference type="InterPro" id="IPR036236">
    <property type="entry name" value="Znf_C2H2_sf"/>
</dbReference>
<dbReference type="SUPFAM" id="SSF57667">
    <property type="entry name" value="beta-beta-alpha zinc fingers"/>
    <property type="match status" value="1"/>
</dbReference>
<evidence type="ECO:0000256" key="1">
    <source>
        <dbReference type="ARBA" id="ARBA00004123"/>
    </source>
</evidence>
<keyword evidence="7" id="KW-0687">Ribonucleoprotein</keyword>
<accession>A0AAE9W8H4</accession>
<evidence type="ECO:0000256" key="4">
    <source>
        <dbReference type="ARBA" id="ARBA00022833"/>
    </source>
</evidence>
<dbReference type="EMBL" id="CP115611">
    <property type="protein sequence ID" value="WBW70806.1"/>
    <property type="molecule type" value="Genomic_DNA"/>
</dbReference>
<dbReference type="InterPro" id="IPR003604">
    <property type="entry name" value="Matrin/U1-like-C_Znf_C2H2"/>
</dbReference>
<evidence type="ECO:0000256" key="5">
    <source>
        <dbReference type="ARBA" id="ARBA00022884"/>
    </source>
</evidence>
<dbReference type="GeneID" id="80874911"/>
<evidence type="ECO:0000313" key="10">
    <source>
        <dbReference type="EMBL" id="WBW70806.1"/>
    </source>
</evidence>
<dbReference type="PIRSF" id="PIRSF037969">
    <property type="entry name" value="U1_snRNP-C"/>
    <property type="match status" value="1"/>
</dbReference>
<sequence>MPKYLCDYCQVWLTHDSQSVRKAHNAGRAHLQNVQDYYTRVAQEEAQKRLEEDPSLGSFNKESSSLQLPLAYAFPPKLYQYQFTYPPPPNIVPANVYMAPRSSVPATAPMPYISTATTFNSTYPNTAGVAATLPVANASPDAGVAQSYTNSAQRSRTQNIPHMTGKQHPYQQKKQPYARSSRT</sequence>
<evidence type="ECO:0000256" key="2">
    <source>
        <dbReference type="ARBA" id="ARBA00022723"/>
    </source>
</evidence>
<dbReference type="PANTHER" id="PTHR31148">
    <property type="entry name" value="U1 SMALL NUCLEAR RIBONUCLEOPROTEIN C"/>
    <property type="match status" value="1"/>
</dbReference>
<feature type="compositionally biased region" description="Polar residues" evidence="8">
    <location>
        <begin position="146"/>
        <end position="161"/>
    </location>
</feature>
<dbReference type="Pfam" id="PF06220">
    <property type="entry name" value="zf-U1"/>
    <property type="match status" value="1"/>
</dbReference>
<evidence type="ECO:0000256" key="7">
    <source>
        <dbReference type="ARBA" id="ARBA00023274"/>
    </source>
</evidence>
<organism evidence="10 11">
    <name type="scientific">Schizosaccharomyces osmophilus</name>
    <dbReference type="NCBI Taxonomy" id="2545709"/>
    <lineage>
        <taxon>Eukaryota</taxon>
        <taxon>Fungi</taxon>
        <taxon>Dikarya</taxon>
        <taxon>Ascomycota</taxon>
        <taxon>Taphrinomycotina</taxon>
        <taxon>Schizosaccharomycetes</taxon>
        <taxon>Schizosaccharomycetales</taxon>
        <taxon>Schizosaccharomycetaceae</taxon>
        <taxon>Schizosaccharomyces</taxon>
    </lineage>
</organism>
<keyword evidence="3" id="KW-0863">Zinc-finger</keyword>
<feature type="compositionally biased region" description="Low complexity" evidence="8">
    <location>
        <begin position="166"/>
        <end position="177"/>
    </location>
</feature>
<dbReference type="GO" id="GO:0005685">
    <property type="term" value="C:U1 snRNP"/>
    <property type="evidence" value="ECO:0007669"/>
    <property type="project" value="InterPro"/>
</dbReference>
<comment type="subcellular location">
    <subcellularLocation>
        <location evidence="1">Nucleus</location>
    </subcellularLocation>
</comment>
<dbReference type="RefSeq" id="XP_056035049.1">
    <property type="nucleotide sequence ID" value="XM_056180222.1"/>
</dbReference>
<keyword evidence="5" id="KW-0694">RNA-binding</keyword>
<dbReference type="InterPro" id="IPR017340">
    <property type="entry name" value="U1_snRNP-C"/>
</dbReference>
<dbReference type="Proteomes" id="UP001212411">
    <property type="component" value="Chromosome 1"/>
</dbReference>
<gene>
    <name evidence="10" type="primary">usp103</name>
    <name evidence="10" type="ORF">SOMG_01429</name>
</gene>
<keyword evidence="11" id="KW-1185">Reference proteome</keyword>
<dbReference type="PANTHER" id="PTHR31148:SF1">
    <property type="entry name" value="U1 SMALL NUCLEAR RIBONUCLEOPROTEIN C"/>
    <property type="match status" value="1"/>
</dbReference>
<keyword evidence="6" id="KW-0539">Nucleus</keyword>
<dbReference type="InterPro" id="IPR013085">
    <property type="entry name" value="U1-CZ_Znf_C2H2"/>
</dbReference>